<protein>
    <submittedName>
        <fullName evidence="1">Uncharacterized protein</fullName>
    </submittedName>
</protein>
<dbReference type="AlphaFoldDB" id="A0A6J4V2J7"/>
<accession>A0A6J4V2J7</accession>
<evidence type="ECO:0000313" key="1">
    <source>
        <dbReference type="EMBL" id="CAA9564961.1"/>
    </source>
</evidence>
<organism evidence="1">
    <name type="scientific">uncultured Thermomicrobiales bacterium</name>
    <dbReference type="NCBI Taxonomy" id="1645740"/>
    <lineage>
        <taxon>Bacteria</taxon>
        <taxon>Pseudomonadati</taxon>
        <taxon>Thermomicrobiota</taxon>
        <taxon>Thermomicrobia</taxon>
        <taxon>Thermomicrobiales</taxon>
        <taxon>environmental samples</taxon>
    </lineage>
</organism>
<gene>
    <name evidence="1" type="ORF">AVDCRST_MAG33-1959</name>
</gene>
<proteinExistence type="predicted"/>
<reference evidence="1" key="1">
    <citation type="submission" date="2020-02" db="EMBL/GenBank/DDBJ databases">
        <authorList>
            <person name="Meier V. D."/>
        </authorList>
    </citation>
    <scope>NUCLEOTIDE SEQUENCE</scope>
    <source>
        <strain evidence="1">AVDCRST_MAG33</strain>
    </source>
</reference>
<name>A0A6J4V2J7_9BACT</name>
<sequence>MVTAIPLSQVADVLVAHATAAGRAFAVACPTAALRGRGISVPIMAPVCPGGLEC</sequence>
<dbReference type="EMBL" id="CADCWK010000219">
    <property type="protein sequence ID" value="CAA9564961.1"/>
    <property type="molecule type" value="Genomic_DNA"/>
</dbReference>